<evidence type="ECO:0000256" key="10">
    <source>
        <dbReference type="ARBA" id="ARBA00022833"/>
    </source>
</evidence>
<evidence type="ECO:0000256" key="1">
    <source>
        <dbReference type="ARBA" id="ARBA00000900"/>
    </source>
</evidence>
<feature type="compositionally biased region" description="Basic and acidic residues" evidence="14">
    <location>
        <begin position="656"/>
        <end position="672"/>
    </location>
</feature>
<evidence type="ECO:0000313" key="19">
    <source>
        <dbReference type="Proteomes" id="UP000316270"/>
    </source>
</evidence>
<feature type="transmembrane region" description="Helical" evidence="15">
    <location>
        <begin position="1658"/>
        <end position="1679"/>
    </location>
</feature>
<feature type="transmembrane region" description="Helical" evidence="15">
    <location>
        <begin position="1431"/>
        <end position="1454"/>
    </location>
</feature>
<feature type="compositionally biased region" description="Basic and acidic residues" evidence="14">
    <location>
        <begin position="612"/>
        <end position="632"/>
    </location>
</feature>
<feature type="transmembrane region" description="Helical" evidence="15">
    <location>
        <begin position="1078"/>
        <end position="1098"/>
    </location>
</feature>
<dbReference type="GO" id="GO:0061630">
    <property type="term" value="F:ubiquitin protein ligase activity"/>
    <property type="evidence" value="ECO:0007669"/>
    <property type="project" value="UniProtKB-EC"/>
</dbReference>
<dbReference type="SUPFAM" id="SSF57850">
    <property type="entry name" value="RING/U-box"/>
    <property type="match status" value="1"/>
</dbReference>
<feature type="compositionally biased region" description="Polar residues" evidence="14">
    <location>
        <begin position="590"/>
        <end position="604"/>
    </location>
</feature>
<evidence type="ECO:0000256" key="5">
    <source>
        <dbReference type="ARBA" id="ARBA00022679"/>
    </source>
</evidence>
<feature type="transmembrane region" description="Helical" evidence="15">
    <location>
        <begin position="1233"/>
        <end position="1256"/>
    </location>
</feature>
<comment type="catalytic activity">
    <reaction evidence="1">
        <text>S-ubiquitinyl-[E2 ubiquitin-conjugating enzyme]-L-cysteine + [acceptor protein]-L-lysine = [E2 ubiquitin-conjugating enzyme]-L-cysteine + N(6)-ubiquitinyl-[acceptor protein]-L-lysine.</text>
        <dbReference type="EC" id="2.3.2.27"/>
    </reaction>
</comment>
<feature type="transmembrane region" description="Helical" evidence="15">
    <location>
        <begin position="855"/>
        <end position="876"/>
    </location>
</feature>
<dbReference type="FunFam" id="3.30.40.10:FF:000287">
    <property type="entry name" value="RING finger membrane protein"/>
    <property type="match status" value="1"/>
</dbReference>
<dbReference type="InterPro" id="IPR001841">
    <property type="entry name" value="Znf_RING"/>
</dbReference>
<dbReference type="SMART" id="SM00744">
    <property type="entry name" value="RINGv"/>
    <property type="match status" value="1"/>
</dbReference>
<feature type="region of interest" description="Disordered" evidence="14">
    <location>
        <begin position="575"/>
        <end position="737"/>
    </location>
</feature>
<feature type="transmembrane region" description="Helical" evidence="15">
    <location>
        <begin position="1127"/>
        <end position="1151"/>
    </location>
</feature>
<feature type="compositionally biased region" description="Basic and acidic residues" evidence="14">
    <location>
        <begin position="538"/>
        <end position="548"/>
    </location>
</feature>
<dbReference type="GO" id="GO:0005789">
    <property type="term" value="C:endoplasmic reticulum membrane"/>
    <property type="evidence" value="ECO:0007669"/>
    <property type="project" value="TreeGrafter"/>
</dbReference>
<dbReference type="PROSITE" id="PS51292">
    <property type="entry name" value="ZF_RING_CH"/>
    <property type="match status" value="1"/>
</dbReference>
<dbReference type="GO" id="GO:0036503">
    <property type="term" value="P:ERAD pathway"/>
    <property type="evidence" value="ECO:0007669"/>
    <property type="project" value="TreeGrafter"/>
</dbReference>
<keyword evidence="11 15" id="KW-1133">Transmembrane helix</keyword>
<dbReference type="PANTHER" id="PTHR13145:SF0">
    <property type="entry name" value="E3 UBIQUITIN-PROTEIN LIGASE MARCHF6"/>
    <property type="match status" value="1"/>
</dbReference>
<name>A0A517L1Y8_9PEZI</name>
<dbReference type="GO" id="GO:0008270">
    <property type="term" value="F:zinc ion binding"/>
    <property type="evidence" value="ECO:0007669"/>
    <property type="project" value="UniProtKB-KW"/>
</dbReference>
<feature type="transmembrane region" description="Helical" evidence="15">
    <location>
        <begin position="1566"/>
        <end position="1585"/>
    </location>
</feature>
<keyword evidence="7" id="KW-0479">Metal-binding</keyword>
<keyword evidence="6 15" id="KW-0812">Transmembrane</keyword>
<feature type="compositionally biased region" description="Basic and acidic residues" evidence="14">
    <location>
        <begin position="482"/>
        <end position="495"/>
    </location>
</feature>
<feature type="compositionally biased region" description="Low complexity" evidence="14">
    <location>
        <begin position="1"/>
        <end position="12"/>
    </location>
</feature>
<feature type="compositionally biased region" description="Polar residues" evidence="14">
    <location>
        <begin position="646"/>
        <end position="655"/>
    </location>
</feature>
<dbReference type="Gene3D" id="3.30.40.10">
    <property type="entry name" value="Zinc/RING finger domain, C3HC4 (zinc finger)"/>
    <property type="match status" value="1"/>
</dbReference>
<dbReference type="InterPro" id="IPR011016">
    <property type="entry name" value="Znf_RING-CH"/>
</dbReference>
<keyword evidence="9" id="KW-0833">Ubl conjugation pathway</keyword>
<feature type="transmembrane region" description="Helical" evidence="15">
    <location>
        <begin position="1171"/>
        <end position="1192"/>
    </location>
</feature>
<evidence type="ECO:0000256" key="6">
    <source>
        <dbReference type="ARBA" id="ARBA00022692"/>
    </source>
</evidence>
<comment type="pathway">
    <text evidence="3">Protein modification; protein ubiquitination.</text>
</comment>
<feature type="region of interest" description="Disordered" evidence="14">
    <location>
        <begin position="1"/>
        <end position="45"/>
    </location>
</feature>
<evidence type="ECO:0000256" key="12">
    <source>
        <dbReference type="ARBA" id="ARBA00023136"/>
    </source>
</evidence>
<evidence type="ECO:0000256" key="13">
    <source>
        <dbReference type="PROSITE-ProRule" id="PRU00175"/>
    </source>
</evidence>
<dbReference type="STRING" id="50376.A0A517L1Y8"/>
<feature type="transmembrane region" description="Helical" evidence="15">
    <location>
        <begin position="130"/>
        <end position="151"/>
    </location>
</feature>
<feature type="transmembrane region" description="Helical" evidence="15">
    <location>
        <begin position="1276"/>
        <end position="1294"/>
    </location>
</feature>
<evidence type="ECO:0000256" key="7">
    <source>
        <dbReference type="ARBA" id="ARBA00022723"/>
    </source>
</evidence>
<comment type="subcellular location">
    <subcellularLocation>
        <location evidence="2">Membrane</location>
        <topology evidence="2">Multi-pass membrane protein</topology>
    </subcellularLocation>
</comment>
<keyword evidence="8 13" id="KW-0863">Zinc-finger</keyword>
<feature type="transmembrane region" description="Helical" evidence="15">
    <location>
        <begin position="1619"/>
        <end position="1638"/>
    </location>
</feature>
<evidence type="ECO:0000256" key="11">
    <source>
        <dbReference type="ARBA" id="ARBA00022989"/>
    </source>
</evidence>
<feature type="compositionally biased region" description="Basic and acidic residues" evidence="14">
    <location>
        <begin position="683"/>
        <end position="694"/>
    </location>
</feature>
<feature type="region of interest" description="Disordered" evidence="14">
    <location>
        <begin position="358"/>
        <end position="386"/>
    </location>
</feature>
<dbReference type="PANTHER" id="PTHR13145">
    <property type="entry name" value="SSM4 PROTEIN"/>
    <property type="match status" value="1"/>
</dbReference>
<proteinExistence type="predicted"/>
<evidence type="ECO:0000256" key="2">
    <source>
        <dbReference type="ARBA" id="ARBA00004141"/>
    </source>
</evidence>
<accession>A0A517L1Y8</accession>
<evidence type="ECO:0000256" key="14">
    <source>
        <dbReference type="SAM" id="MobiDB-lite"/>
    </source>
</evidence>
<dbReference type="Pfam" id="PF23113">
    <property type="entry name" value="MARCHF6_C"/>
    <property type="match status" value="1"/>
</dbReference>
<evidence type="ECO:0000259" key="16">
    <source>
        <dbReference type="PROSITE" id="PS50089"/>
    </source>
</evidence>
<keyword evidence="10" id="KW-0862">Zinc</keyword>
<feature type="domain" description="RING-CH-type" evidence="17">
    <location>
        <begin position="41"/>
        <end position="102"/>
    </location>
</feature>
<evidence type="ECO:0000313" key="18">
    <source>
        <dbReference type="EMBL" id="QDS69652.1"/>
    </source>
</evidence>
<dbReference type="OrthoDB" id="1108038at2759"/>
<dbReference type="InterPro" id="IPR013083">
    <property type="entry name" value="Znf_RING/FYVE/PHD"/>
</dbReference>
<feature type="domain" description="RING-type" evidence="16">
    <location>
        <begin position="49"/>
        <end position="96"/>
    </location>
</feature>
<feature type="non-terminal residue" evidence="18">
    <location>
        <position position="1729"/>
    </location>
</feature>
<feature type="region of interest" description="Disordered" evidence="14">
    <location>
        <begin position="482"/>
        <end position="548"/>
    </location>
</feature>
<keyword evidence="12 15" id="KW-0472">Membrane</keyword>
<protein>
    <recommendedName>
        <fullName evidence="4">RING-type E3 ubiquitin transferase</fullName>
        <ecNumber evidence="4">2.3.2.27</ecNumber>
    </recommendedName>
</protein>
<dbReference type="CDD" id="cd16702">
    <property type="entry name" value="RING_CH-C4HC3_MARCH6"/>
    <property type="match status" value="1"/>
</dbReference>
<evidence type="ECO:0000259" key="17">
    <source>
        <dbReference type="PROSITE" id="PS51292"/>
    </source>
</evidence>
<gene>
    <name evidence="18" type="ORF">FKW77_009314</name>
</gene>
<reference evidence="18 19" key="1">
    <citation type="submission" date="2019-07" db="EMBL/GenBank/DDBJ databases">
        <title>Finished genome of Venturia effusa.</title>
        <authorList>
            <person name="Young C.A."/>
            <person name="Cox M.P."/>
            <person name="Ganley A.R.D."/>
            <person name="David W.J."/>
        </authorList>
    </citation>
    <scope>NUCLEOTIDE SEQUENCE [LARGE SCALE GENOMIC DNA]</scope>
    <source>
        <strain evidence="19">albino</strain>
    </source>
</reference>
<keyword evidence="19" id="KW-1185">Reference proteome</keyword>
<feature type="transmembrane region" description="Helical" evidence="15">
    <location>
        <begin position="1474"/>
        <end position="1492"/>
    </location>
</feature>
<dbReference type="Pfam" id="PF12906">
    <property type="entry name" value="RINGv"/>
    <property type="match status" value="1"/>
</dbReference>
<feature type="transmembrane region" description="Helical" evidence="15">
    <location>
        <begin position="1530"/>
        <end position="1554"/>
    </location>
</feature>
<dbReference type="PROSITE" id="PS50089">
    <property type="entry name" value="ZF_RING_2"/>
    <property type="match status" value="1"/>
</dbReference>
<evidence type="ECO:0000256" key="4">
    <source>
        <dbReference type="ARBA" id="ARBA00012483"/>
    </source>
</evidence>
<dbReference type="EC" id="2.3.2.27" evidence="4"/>
<evidence type="ECO:0000256" key="9">
    <source>
        <dbReference type="ARBA" id="ARBA00022786"/>
    </source>
</evidence>
<evidence type="ECO:0000256" key="15">
    <source>
        <dbReference type="SAM" id="Phobius"/>
    </source>
</evidence>
<feature type="compositionally biased region" description="Low complexity" evidence="14">
    <location>
        <begin position="371"/>
        <end position="383"/>
    </location>
</feature>
<sequence length="1729" mass="191042">MDSPTLPAATADDPPPPSQSLDGPDLMNDPAFDPDTQNPGKTLDEPDSCRICRTEASPEEPLFYPCKCSGSIKFVHQECLMEWLSHSQKKYCELCKTSFRFTKLYSPQMPKKLPTSVFIRRAIMHIVSHVFVWLRGLLVGSVWLLCLPWLMRYSWRIMFWFGDAGWARDSGLHLVADLHGSPSDNNASIPLDIVSNHSMPSIPSILNITSQTLNVTRGEPLLFKMVKALGRSMYEPLRRSEILTEASSNLTVEPLVLRMAQQKQSSVLSEVEFLKHLTPSPTFNRLIVDILEGQIITVSVVVACILVFLIREWVLQQQPVADIAVGDADNALAQAGGGAQEQVQAGLDEDLEFGAANIEQQDQDPTTDEVGAPAAGMGAEAGAPTEITGEEVTAAQTVQEIKTIIEKTDTLLNDCSPEVRRTLLDRYPFLNNLEDLKERAEDLDRDITSLPRPFQALTEEKMGEEEIDTALQELLVSVAKDLEKSDSTTESRHAEASGTQQSTGADAANYIQIKPNLRKSRFAARSPSEAAADGSGEAVHERPQMPVRERSFLATDIARSMEEQNAEKYMASAVSLDDSNTLSEDERRSQGSSESWQQVSTPKQDVSMHASSVDDKSGRSSDDQEDKGKERAASSSNVQPKLHETNAINESASLDSNKEDEHAGSSDVRDDLSWISTAGSDPSHSREEISDLSRVENQNDLPVTPAVEGANTVSGAQGTDDRSSIAMPGPQEDGNQDGTIVQRVTNWFWGGIPEPDRHHVDGLVVEIEDGDDEHVVNDLANEAPFVPFAQAQPVAGQLPNAVGAEPALNPNDAAFAQPANLDPNDPDAIDDAEDLEGILELIGMQGPVLGLFQNALFSSILILISVVACVWLPYMYGKLVLLSLSVPELLIRVPLHVGTIIADLLIDSCLTVGGYLTFWIANLWRLGLSLFQFDFSTRWIYQGIALPAQRIGYAALERLAGGISATKELESKDFLYLSMICHAGLYSLQESFFMGFRLLSDHVVSVSQGIYAITPNGIWEIVSGLPSALVENEVAQLENIKQALVTLWNTGLVSISIGEPIATPSDPMLAYWSARDRALAVIAGYGAVAFCSACYLKIAPITSSPKYRQVEQHIIEFCQQAGGVLKVILIISIEMIAFPLFCGFLLDFALMPLFESATFSSRVAFTLLSPWTAGFVHWFVGTCYMFHFALFVSMCRKIMRTGVLYFIRDPDDPTFHPVRDVLERNVITQLRKIAFSAIVYGALIVVCLGGVVWTMWFASTNVLPIHWTSSESALEFPLDILFYNFLTPIVVRFARPSDGLHAMYKWWFRRCARVLRLSDFLFKDPHKDEQGHHVHRTWHSWLTRQTGDVEEAFDTEPEDKAVEVYFKKDGRHVKAPASDQVRIPKGAPVFADIDIDEMGDDTTSGQVPQTNGNNSTTTAIVYIPPWFRVRIALFVIAVWGFAAFTGIMVTIVPLLAGRKILSTAIPNANNVNDIYAFSLGIYVLGGILWTALHYRPILAFMRSTFWPSSEARAQVFGKILSYTKQVLSIIYVYSALGLGLPILFAVLLELYILMPIHAFFGPADSHVIHVIQDWTLGILYVRIGTRILTWNRESRTARAVQAVVRDGLLKPAAGLATRAFILPSLIAFGVLLGGPYAASTALNWTVFRSAAEEKQIRITRLSYPVAMALVLSVWVFIATSKATERWRSRIRDEVYLIGERLHNFGEKRPGPTTSKNDAEKTVVLRNGDL</sequence>
<evidence type="ECO:0000256" key="8">
    <source>
        <dbReference type="ARBA" id="ARBA00022771"/>
    </source>
</evidence>
<organism evidence="18 19">
    <name type="scientific">Venturia effusa</name>
    <dbReference type="NCBI Taxonomy" id="50376"/>
    <lineage>
        <taxon>Eukaryota</taxon>
        <taxon>Fungi</taxon>
        <taxon>Dikarya</taxon>
        <taxon>Ascomycota</taxon>
        <taxon>Pezizomycotina</taxon>
        <taxon>Dothideomycetes</taxon>
        <taxon>Pleosporomycetidae</taxon>
        <taxon>Venturiales</taxon>
        <taxon>Venturiaceae</taxon>
        <taxon>Venturia</taxon>
    </lineage>
</organism>
<keyword evidence="5" id="KW-0808">Transferase</keyword>
<dbReference type="EMBL" id="CP042187">
    <property type="protein sequence ID" value="QDS69652.1"/>
    <property type="molecule type" value="Genomic_DNA"/>
</dbReference>
<dbReference type="Proteomes" id="UP000316270">
    <property type="component" value="Chromosome 3"/>
</dbReference>
<dbReference type="InterPro" id="IPR056521">
    <property type="entry name" value="MARCHF6-like_C"/>
</dbReference>
<evidence type="ECO:0000256" key="3">
    <source>
        <dbReference type="ARBA" id="ARBA00004906"/>
    </source>
</evidence>